<gene>
    <name evidence="2" type="ORF">PMEL1_00046</name>
</gene>
<evidence type="ECO:0000256" key="1">
    <source>
        <dbReference type="SAM" id="SignalP"/>
    </source>
</evidence>
<sequence length="181" mass="20338">MKKIIFSLLLALSCTAANAQSKYFEYNGTPAFVNSMFNNSENKMQLSMDAYADLHIVAGKAMSVKGKALKAKFLVKPDEDEVYDKTYKIYEANFKGVNVKYTTYAYADAIQLTINKKTYGIDAIDGACDFFIKNLKHQYTKTQMGETLVLTCTKDIPLLNNNFKRVGTLKKGSVLTFNVKK</sequence>
<proteinExistence type="predicted"/>
<protein>
    <recommendedName>
        <fullName evidence="4">Lipocalin-like domain-containing protein</fullName>
    </recommendedName>
</protein>
<feature type="signal peptide" evidence="1">
    <location>
        <begin position="1"/>
        <end position="19"/>
    </location>
</feature>
<dbReference type="RefSeq" id="WP_231999379.1">
    <property type="nucleotide sequence ID" value="NZ_AP018049.1"/>
</dbReference>
<name>A0A250KF17_9BACT</name>
<evidence type="ECO:0008006" key="4">
    <source>
        <dbReference type="Google" id="ProtNLM"/>
    </source>
</evidence>
<dbReference type="AlphaFoldDB" id="A0A250KF17"/>
<organism evidence="2 3">
    <name type="scientific">Prevotella melaninogenica</name>
    <dbReference type="NCBI Taxonomy" id="28132"/>
    <lineage>
        <taxon>Bacteria</taxon>
        <taxon>Pseudomonadati</taxon>
        <taxon>Bacteroidota</taxon>
        <taxon>Bacteroidia</taxon>
        <taxon>Bacteroidales</taxon>
        <taxon>Prevotellaceae</taxon>
        <taxon>Prevotella</taxon>
    </lineage>
</organism>
<reference evidence="2 3" key="1">
    <citation type="submission" date="2017-05" db="EMBL/GenBank/DDBJ databases">
        <title>whole genome sequence of Prevotella melaninogenica GAI 07411.</title>
        <authorList>
            <person name="Kondo Y."/>
            <person name="Hoshino T."/>
        </authorList>
    </citation>
    <scope>NUCLEOTIDE SEQUENCE [LARGE SCALE GENOMIC DNA]</scope>
    <source>
        <strain evidence="2 3">GAI 07411</strain>
    </source>
</reference>
<accession>A0A250KF17</accession>
<feature type="chain" id="PRO_5012987565" description="Lipocalin-like domain-containing protein" evidence="1">
    <location>
        <begin position="20"/>
        <end position="181"/>
    </location>
</feature>
<dbReference type="EMBL" id="AP018049">
    <property type="protein sequence ID" value="BBA28156.1"/>
    <property type="molecule type" value="Genomic_DNA"/>
</dbReference>
<dbReference type="Proteomes" id="UP000267517">
    <property type="component" value="Chromosome I"/>
</dbReference>
<keyword evidence="1" id="KW-0732">Signal</keyword>
<evidence type="ECO:0000313" key="2">
    <source>
        <dbReference type="EMBL" id="BBA28156.1"/>
    </source>
</evidence>
<evidence type="ECO:0000313" key="3">
    <source>
        <dbReference type="Proteomes" id="UP000267517"/>
    </source>
</evidence>